<dbReference type="GO" id="GO:0006313">
    <property type="term" value="P:DNA transposition"/>
    <property type="evidence" value="ECO:0007669"/>
    <property type="project" value="InterPro"/>
</dbReference>
<feature type="domain" description="Transposase Tc1-like" evidence="1">
    <location>
        <begin position="69"/>
        <end position="140"/>
    </location>
</feature>
<dbReference type="Gene3D" id="3.30.420.10">
    <property type="entry name" value="Ribonuclease H-like superfamily/Ribonuclease H"/>
    <property type="match status" value="1"/>
</dbReference>
<comment type="caution">
    <text evidence="3">The sequence shown here is derived from an EMBL/GenBank/DDBJ whole genome shotgun (WGS) entry which is preliminary data.</text>
</comment>
<reference evidence="3 4" key="1">
    <citation type="submission" date="2024-02" db="EMBL/GenBank/DDBJ databases">
        <title>Chromosome-scale genome assembly of the rough periwinkle Littorina saxatilis.</title>
        <authorList>
            <person name="De Jode A."/>
            <person name="Faria R."/>
            <person name="Formenti G."/>
            <person name="Sims Y."/>
            <person name="Smith T.P."/>
            <person name="Tracey A."/>
            <person name="Wood J.M.D."/>
            <person name="Zagrodzka Z.B."/>
            <person name="Johannesson K."/>
            <person name="Butlin R.K."/>
            <person name="Leder E.H."/>
        </authorList>
    </citation>
    <scope>NUCLEOTIDE SEQUENCE [LARGE SCALE GENOMIC DNA]</scope>
    <source>
        <strain evidence="3">Snail1</strain>
        <tissue evidence="3">Muscle</tissue>
    </source>
</reference>
<dbReference type="GO" id="GO:0003677">
    <property type="term" value="F:DNA binding"/>
    <property type="evidence" value="ECO:0007669"/>
    <property type="project" value="InterPro"/>
</dbReference>
<evidence type="ECO:0000313" key="3">
    <source>
        <dbReference type="EMBL" id="KAK7093771.1"/>
    </source>
</evidence>
<dbReference type="Pfam" id="PF13358">
    <property type="entry name" value="DDE_3"/>
    <property type="match status" value="1"/>
</dbReference>
<feature type="domain" description="Tc1-like transposase DDE" evidence="2">
    <location>
        <begin position="155"/>
        <end position="295"/>
    </location>
</feature>
<dbReference type="PANTHER" id="PTHR23022:SF135">
    <property type="entry name" value="SI:DKEY-77F5.3"/>
    <property type="match status" value="1"/>
</dbReference>
<dbReference type="GO" id="GO:0015074">
    <property type="term" value="P:DNA integration"/>
    <property type="evidence" value="ECO:0007669"/>
    <property type="project" value="InterPro"/>
</dbReference>
<organism evidence="3 4">
    <name type="scientific">Littorina saxatilis</name>
    <dbReference type="NCBI Taxonomy" id="31220"/>
    <lineage>
        <taxon>Eukaryota</taxon>
        <taxon>Metazoa</taxon>
        <taxon>Spiralia</taxon>
        <taxon>Lophotrochozoa</taxon>
        <taxon>Mollusca</taxon>
        <taxon>Gastropoda</taxon>
        <taxon>Caenogastropoda</taxon>
        <taxon>Littorinimorpha</taxon>
        <taxon>Littorinoidea</taxon>
        <taxon>Littorinidae</taxon>
        <taxon>Littorina</taxon>
    </lineage>
</organism>
<evidence type="ECO:0000259" key="2">
    <source>
        <dbReference type="Pfam" id="PF13358"/>
    </source>
</evidence>
<gene>
    <name evidence="3" type="ORF">V1264_007465</name>
</gene>
<dbReference type="InterPro" id="IPR036397">
    <property type="entry name" value="RNaseH_sf"/>
</dbReference>
<dbReference type="InterPro" id="IPR038717">
    <property type="entry name" value="Tc1-like_DDE_dom"/>
</dbReference>
<accession>A0AAN9AVN3</accession>
<dbReference type="SUPFAM" id="SSF46689">
    <property type="entry name" value="Homeodomain-like"/>
    <property type="match status" value="1"/>
</dbReference>
<evidence type="ECO:0008006" key="5">
    <source>
        <dbReference type="Google" id="ProtNLM"/>
    </source>
</evidence>
<keyword evidence="4" id="KW-1185">Reference proteome</keyword>
<dbReference type="AlphaFoldDB" id="A0AAN9AVN3"/>
<dbReference type="Proteomes" id="UP001374579">
    <property type="component" value="Unassembled WGS sequence"/>
</dbReference>
<sequence>MPPRRKLSDLDRGRAIGWLQDGVAARQVAQRLAVAPSVIIRLKQRFHATGRVQERQRSGRPRVTTQREDRFIQRQAMQQRMATANNIRQRLQATTNTVVSGQTIRNRLRNFGLRARRPVRGTTLTANHRAARRAWCTQHVRWQRQQWVQVLFTDIDESRFCLEPADGRIRVWRRRGERFAEGAVLERQRFGGGSVMVWGGISTRPRTPLYHVVGNLTGVRYQNEILQPLVVPALQAIGPRAILQDDNAPPHRSAAVNTFIQQARVNRMLWPANSSDLNPIEHMWDELCHRVQQHHPPPANLGQLLAPAGVEWSSQSIHMQPDQLHAPTMCSMPGTQRRAHALLTLIHIVVNSIFEGCHV</sequence>
<name>A0AAN9AVN3_9CAEN</name>
<dbReference type="InterPro" id="IPR009057">
    <property type="entry name" value="Homeodomain-like_sf"/>
</dbReference>
<dbReference type="EMBL" id="JBAMIC010000019">
    <property type="protein sequence ID" value="KAK7093771.1"/>
    <property type="molecule type" value="Genomic_DNA"/>
</dbReference>
<dbReference type="InterPro" id="IPR052338">
    <property type="entry name" value="Transposase_5"/>
</dbReference>
<dbReference type="InterPro" id="IPR002492">
    <property type="entry name" value="Transposase_Tc1-like"/>
</dbReference>
<dbReference type="PANTHER" id="PTHR23022">
    <property type="entry name" value="TRANSPOSABLE ELEMENT-RELATED"/>
    <property type="match status" value="1"/>
</dbReference>
<protein>
    <recommendedName>
        <fullName evidence="5">Transposase</fullName>
    </recommendedName>
</protein>
<proteinExistence type="predicted"/>
<dbReference type="Pfam" id="PF01498">
    <property type="entry name" value="HTH_Tnp_Tc3_2"/>
    <property type="match status" value="1"/>
</dbReference>
<evidence type="ECO:0000313" key="4">
    <source>
        <dbReference type="Proteomes" id="UP001374579"/>
    </source>
</evidence>
<evidence type="ECO:0000259" key="1">
    <source>
        <dbReference type="Pfam" id="PF01498"/>
    </source>
</evidence>